<organism evidence="2">
    <name type="scientific">bioreactor metagenome</name>
    <dbReference type="NCBI Taxonomy" id="1076179"/>
    <lineage>
        <taxon>unclassified sequences</taxon>
        <taxon>metagenomes</taxon>
        <taxon>ecological metagenomes</taxon>
    </lineage>
</organism>
<dbReference type="AlphaFoldDB" id="A0A644XF57"/>
<dbReference type="SUPFAM" id="SSF50998">
    <property type="entry name" value="Quinoprotein alcohol dehydrogenase-like"/>
    <property type="match status" value="1"/>
</dbReference>
<gene>
    <name evidence="2" type="ORF">SDC9_59138</name>
</gene>
<dbReference type="PANTHER" id="PTHR42754">
    <property type="entry name" value="ENDOGLUCANASE"/>
    <property type="match status" value="1"/>
</dbReference>
<dbReference type="NCBIfam" id="TIGR04183">
    <property type="entry name" value="Por_Secre_tail"/>
    <property type="match status" value="1"/>
</dbReference>
<name>A0A644XF57_9ZZZZ</name>
<dbReference type="InterPro" id="IPR015943">
    <property type="entry name" value="WD40/YVTN_repeat-like_dom_sf"/>
</dbReference>
<protein>
    <recommendedName>
        <fullName evidence="1">Secretion system C-terminal sorting domain-containing protein</fullName>
    </recommendedName>
</protein>
<comment type="caution">
    <text evidence="2">The sequence shown here is derived from an EMBL/GenBank/DDBJ whole genome shotgun (WGS) entry which is preliminary data.</text>
</comment>
<dbReference type="EMBL" id="VSSQ01002021">
    <property type="protein sequence ID" value="MPM12784.1"/>
    <property type="molecule type" value="Genomic_DNA"/>
</dbReference>
<evidence type="ECO:0000259" key="1">
    <source>
        <dbReference type="Pfam" id="PF18962"/>
    </source>
</evidence>
<sequence length="531" mass="57964">MIAEASVCCILKSYLKLKIMKKFILILSLFSILSANAQQQTFSRVYYNGVDNIQAYDLFRSADNHYYIAGTGFIAKTDSAGSVLWTKNYYSGIQQKFNCIIPDPDGNPVVAGSTNDGDALILKTDQNGDTLWARYIDFGNYSEAYTVSPVHDSGFVLCGYVYSASANKMFVARTDKDGNVIWSKTYSIGNHANYAYSVKETSDSGFVVAAYAENYPPFESYVVALKLDESGNSEWCKGYSDGNSSYCSGSDVIVEGNELVFGCKINNSFVLMKTDSAGNFLWAKDQMAYTDNVLNANPTRVRKTIDGKYYFLLSEEYFGGWSENMIVCDSAANQLSSNSVSMYGSSVVQASDSGFMVLGKGPLMLVKSDPKNIQESQFVIVKTDSTANGTICNNQNSASSGSVSLTVWFLSAVSQLAGTVYNQSYMIQDITLSVADECVGATGGFDESGSISFSVYPNPSNGAFSLQFENTQQNTDVAVRVYNAQGDCVYIASERMHDEILLELNGLNSGLYYIVVSTGSETMSKAVEIQR</sequence>
<dbReference type="InterPro" id="IPR026444">
    <property type="entry name" value="Secre_tail"/>
</dbReference>
<dbReference type="Gene3D" id="2.130.10.10">
    <property type="entry name" value="YVTN repeat-like/Quinoprotein amine dehydrogenase"/>
    <property type="match status" value="1"/>
</dbReference>
<feature type="domain" description="Secretion system C-terminal sorting" evidence="1">
    <location>
        <begin position="455"/>
        <end position="525"/>
    </location>
</feature>
<dbReference type="Pfam" id="PF18962">
    <property type="entry name" value="Por_Secre_tail"/>
    <property type="match status" value="1"/>
</dbReference>
<evidence type="ECO:0000313" key="2">
    <source>
        <dbReference type="EMBL" id="MPM12784.1"/>
    </source>
</evidence>
<proteinExistence type="predicted"/>
<dbReference type="InterPro" id="IPR011047">
    <property type="entry name" value="Quinoprotein_ADH-like_sf"/>
</dbReference>
<accession>A0A644XF57</accession>
<dbReference type="PANTHER" id="PTHR42754:SF1">
    <property type="entry name" value="LIPOPROTEIN"/>
    <property type="match status" value="1"/>
</dbReference>
<reference evidence="2" key="1">
    <citation type="submission" date="2019-08" db="EMBL/GenBank/DDBJ databases">
        <authorList>
            <person name="Kucharzyk K."/>
            <person name="Murdoch R.W."/>
            <person name="Higgins S."/>
            <person name="Loffler F."/>
        </authorList>
    </citation>
    <scope>NUCLEOTIDE SEQUENCE</scope>
</reference>